<evidence type="ECO:0000259" key="7">
    <source>
        <dbReference type="Pfam" id="PF01232"/>
    </source>
</evidence>
<dbReference type="InterPro" id="IPR013118">
    <property type="entry name" value="Mannitol_DH_C"/>
</dbReference>
<proteinExistence type="inferred from homology"/>
<name>A0A318FKL3_KLEOX</name>
<keyword evidence="4 6" id="KW-0560">Oxidoreductase</keyword>
<sequence length="383" mass="42940">MKAVHFGAGNIGRGFIGDLLHDSGYHITFVEVGQKIVDSLNTTNSYDIYFLDKGYEKKTITNVCAISPVSHPEEVVKSVVGADLITTSVWADNLPKISAILAKGLKERKLKGMPKVNVLACENALYASDRLRNEVLKHTDIITEAELDAIACFANVSVDRLALTNVRDGVEYLDIDTMFELVIEQNRLVDTKSEPIKGADYTDNLTMYLERKLYICNCGHAAAGYLGFIKGYQYVQQSFADKDIFEDVKGMMYESADALIKKFGFEFDELDHFIKKNIKRFTMDVVQDDTKRVCRSPIRKLDKTDRLVAPCEAYESLVGEVKYLPKAIAAVFLFKNSDDVQAVELQDYISANGIEKSITHFTGLEQGSAIFTKVLAEFNKFNH</sequence>
<accession>A0A318FKL3</accession>
<evidence type="ECO:0000256" key="2">
    <source>
        <dbReference type="ARBA" id="ARBA00012939"/>
    </source>
</evidence>
<dbReference type="InterPro" id="IPR036291">
    <property type="entry name" value="NAD(P)-bd_dom_sf"/>
</dbReference>
<dbReference type="GO" id="GO:0005829">
    <property type="term" value="C:cytosol"/>
    <property type="evidence" value="ECO:0007669"/>
    <property type="project" value="TreeGrafter"/>
</dbReference>
<dbReference type="InterPro" id="IPR008927">
    <property type="entry name" value="6-PGluconate_DH-like_C_sf"/>
</dbReference>
<dbReference type="PRINTS" id="PR00084">
    <property type="entry name" value="MTLDHDRGNASE"/>
</dbReference>
<dbReference type="Gene3D" id="3.40.50.720">
    <property type="entry name" value="NAD(P)-binding Rossmann-like Domain"/>
    <property type="match status" value="1"/>
</dbReference>
<evidence type="ECO:0000256" key="1">
    <source>
        <dbReference type="ARBA" id="ARBA00006541"/>
    </source>
</evidence>
<dbReference type="EC" id="1.1.1.17" evidence="2 6"/>
<evidence type="ECO:0000313" key="9">
    <source>
        <dbReference type="EMBL" id="PXW39562.1"/>
    </source>
</evidence>
<dbReference type="InterPro" id="IPR013328">
    <property type="entry name" value="6PGD_dom2"/>
</dbReference>
<dbReference type="EMBL" id="QJJG01000019">
    <property type="protein sequence ID" value="PXW39562.1"/>
    <property type="molecule type" value="Genomic_DNA"/>
</dbReference>
<dbReference type="RefSeq" id="WP_110276328.1">
    <property type="nucleotide sequence ID" value="NZ_QJJG01000019.1"/>
</dbReference>
<evidence type="ECO:0000256" key="6">
    <source>
        <dbReference type="HAMAP-Rule" id="MF_00196"/>
    </source>
</evidence>
<dbReference type="Pfam" id="PF08125">
    <property type="entry name" value="Mannitol_dh_C"/>
    <property type="match status" value="1"/>
</dbReference>
<evidence type="ECO:0000313" key="10">
    <source>
        <dbReference type="Proteomes" id="UP000247485"/>
    </source>
</evidence>
<gene>
    <name evidence="6" type="primary">mtlD</name>
    <name evidence="9" type="ORF">DET57_11947</name>
</gene>
<feature type="domain" description="Mannitol dehydrogenase C-terminal" evidence="8">
    <location>
        <begin position="204"/>
        <end position="351"/>
    </location>
</feature>
<evidence type="ECO:0000256" key="4">
    <source>
        <dbReference type="ARBA" id="ARBA00023002"/>
    </source>
</evidence>
<evidence type="ECO:0000259" key="8">
    <source>
        <dbReference type="Pfam" id="PF08125"/>
    </source>
</evidence>
<dbReference type="HAMAP" id="MF_00196">
    <property type="entry name" value="Mannitol_dehydrog"/>
    <property type="match status" value="1"/>
</dbReference>
<protein>
    <recommendedName>
        <fullName evidence="3 6">Mannitol-1-phosphate 5-dehydrogenase</fullName>
        <ecNumber evidence="2 6">1.1.1.17</ecNumber>
    </recommendedName>
</protein>
<evidence type="ECO:0000256" key="3">
    <source>
        <dbReference type="ARBA" id="ARBA00016219"/>
    </source>
</evidence>
<comment type="catalytic activity">
    <reaction evidence="6">
        <text>D-mannitol 1-phosphate + NAD(+) = beta-D-fructose 6-phosphate + NADH + H(+)</text>
        <dbReference type="Rhea" id="RHEA:19661"/>
        <dbReference type="ChEBI" id="CHEBI:15378"/>
        <dbReference type="ChEBI" id="CHEBI:57540"/>
        <dbReference type="ChEBI" id="CHEBI:57634"/>
        <dbReference type="ChEBI" id="CHEBI:57945"/>
        <dbReference type="ChEBI" id="CHEBI:61381"/>
        <dbReference type="EC" id="1.1.1.17"/>
    </reaction>
</comment>
<comment type="similarity">
    <text evidence="1 6">Belongs to the mannitol dehydrogenase family.</text>
</comment>
<dbReference type="InterPro" id="IPR013131">
    <property type="entry name" value="Mannitol_DH_N"/>
</dbReference>
<feature type="domain" description="Mannitol dehydrogenase N-terminal" evidence="7">
    <location>
        <begin position="1"/>
        <end position="191"/>
    </location>
</feature>
<dbReference type="SUPFAM" id="SSF51735">
    <property type="entry name" value="NAD(P)-binding Rossmann-fold domains"/>
    <property type="match status" value="1"/>
</dbReference>
<dbReference type="Pfam" id="PF01232">
    <property type="entry name" value="Mannitol_dh"/>
    <property type="match status" value="1"/>
</dbReference>
<dbReference type="Proteomes" id="UP000247485">
    <property type="component" value="Unassembled WGS sequence"/>
</dbReference>
<dbReference type="Gene3D" id="1.10.1040.10">
    <property type="entry name" value="N-(1-d-carboxylethyl)-l-norvaline Dehydrogenase, domain 2"/>
    <property type="match status" value="1"/>
</dbReference>
<dbReference type="InterPro" id="IPR000669">
    <property type="entry name" value="Mannitol_DH"/>
</dbReference>
<evidence type="ECO:0000256" key="5">
    <source>
        <dbReference type="ARBA" id="ARBA00023027"/>
    </source>
</evidence>
<dbReference type="InterPro" id="IPR023028">
    <property type="entry name" value="Mannitol_1_phos_5_DH"/>
</dbReference>
<comment type="caution">
    <text evidence="9">The sequence shown here is derived from an EMBL/GenBank/DDBJ whole genome shotgun (WGS) entry which is preliminary data.</text>
</comment>
<dbReference type="PANTHER" id="PTHR30524">
    <property type="entry name" value="MANNITOL-1-PHOSPHATE 5-DEHYDROGENASE"/>
    <property type="match status" value="1"/>
</dbReference>
<dbReference type="GO" id="GO:0008926">
    <property type="term" value="F:mannitol-1-phosphate 5-dehydrogenase activity"/>
    <property type="evidence" value="ECO:0007669"/>
    <property type="project" value="UniProtKB-UniRule"/>
</dbReference>
<dbReference type="SUPFAM" id="SSF48179">
    <property type="entry name" value="6-phosphogluconate dehydrogenase C-terminal domain-like"/>
    <property type="match status" value="1"/>
</dbReference>
<reference evidence="9 10" key="1">
    <citation type="submission" date="2018-05" db="EMBL/GenBank/DDBJ databases">
        <title>Freshwater and sediment microbial communities from various areas in North America, analyzing microbe dynamics in response to fracking.</title>
        <authorList>
            <person name="Lamendella R."/>
        </authorList>
    </citation>
    <scope>NUCLEOTIDE SEQUENCE [LARGE SCALE GENOMIC DNA]</scope>
    <source>
        <strain evidence="9 10">67</strain>
    </source>
</reference>
<organism evidence="9 10">
    <name type="scientific">Klebsiella oxytoca</name>
    <dbReference type="NCBI Taxonomy" id="571"/>
    <lineage>
        <taxon>Bacteria</taxon>
        <taxon>Pseudomonadati</taxon>
        <taxon>Pseudomonadota</taxon>
        <taxon>Gammaproteobacteria</taxon>
        <taxon>Enterobacterales</taxon>
        <taxon>Enterobacteriaceae</taxon>
        <taxon>Klebsiella/Raoultella group</taxon>
        <taxon>Klebsiella</taxon>
    </lineage>
</organism>
<keyword evidence="5 6" id="KW-0520">NAD</keyword>
<dbReference type="GO" id="GO:0019592">
    <property type="term" value="P:mannitol catabolic process"/>
    <property type="evidence" value="ECO:0007669"/>
    <property type="project" value="TreeGrafter"/>
</dbReference>
<dbReference type="PANTHER" id="PTHR30524:SF0">
    <property type="entry name" value="ALTRONATE OXIDOREDUCTASE-RELATED"/>
    <property type="match status" value="1"/>
</dbReference>
<dbReference type="AlphaFoldDB" id="A0A318FKL3"/>
<feature type="binding site" evidence="6">
    <location>
        <begin position="3"/>
        <end position="14"/>
    </location>
    <ligand>
        <name>NAD(+)</name>
        <dbReference type="ChEBI" id="CHEBI:57540"/>
    </ligand>
</feature>